<organism evidence="7 8">
    <name type="scientific">Iodidimonas nitroreducens</name>
    <dbReference type="NCBI Taxonomy" id="1236968"/>
    <lineage>
        <taxon>Bacteria</taxon>
        <taxon>Pseudomonadati</taxon>
        <taxon>Pseudomonadota</taxon>
        <taxon>Alphaproteobacteria</taxon>
        <taxon>Iodidimonadales</taxon>
        <taxon>Iodidimonadaceae</taxon>
        <taxon>Iodidimonas</taxon>
    </lineage>
</organism>
<dbReference type="GO" id="GO:0004066">
    <property type="term" value="F:asparagine synthase (glutamine-hydrolyzing) activity"/>
    <property type="evidence" value="ECO:0007669"/>
    <property type="project" value="UniProtKB-EC"/>
</dbReference>
<dbReference type="CDD" id="cd00712">
    <property type="entry name" value="AsnB"/>
    <property type="match status" value="1"/>
</dbReference>
<dbReference type="PANTHER" id="PTHR43284">
    <property type="entry name" value="ASPARAGINE SYNTHETASE (GLUTAMINE-HYDROLYZING)"/>
    <property type="match status" value="1"/>
</dbReference>
<dbReference type="Pfam" id="PF13522">
    <property type="entry name" value="GATase_6"/>
    <property type="match status" value="1"/>
</dbReference>
<dbReference type="PANTHER" id="PTHR43284:SF1">
    <property type="entry name" value="ASPARAGINE SYNTHETASE"/>
    <property type="match status" value="1"/>
</dbReference>
<feature type="transmembrane region" description="Helical" evidence="5">
    <location>
        <begin position="119"/>
        <end position="141"/>
    </location>
</feature>
<dbReference type="InterPro" id="IPR029055">
    <property type="entry name" value="Ntn_hydrolases_N"/>
</dbReference>
<dbReference type="AlphaFoldDB" id="A0A5A7N893"/>
<keyword evidence="5" id="KW-0472">Membrane</keyword>
<evidence type="ECO:0000256" key="1">
    <source>
        <dbReference type="ARBA" id="ARBA00005187"/>
    </source>
</evidence>
<dbReference type="EC" id="6.3.5.4" evidence="3"/>
<sequence>MCGIAGEISFHHQRAETAAVERMIRALAPRGPDGHGLFSQGRVAFGHRRLKIIDLSEAAQQPMVDSALGLAIVFNGCIYNYPELRAELIAKGYQFFSHGDTEVILKAYHHWGKNFVTRLYGMFAFCIWHRMMAGFCLAGIVRGSSLYICHGSKPIPMGAPVWGAAVAICLQPACFIGGR</sequence>
<comment type="caution">
    <text evidence="7">The sequence shown here is derived from an EMBL/GenBank/DDBJ whole genome shotgun (WGS) entry which is preliminary data.</text>
</comment>
<keyword evidence="5" id="KW-0812">Transmembrane</keyword>
<keyword evidence="8" id="KW-1185">Reference proteome</keyword>
<dbReference type="EMBL" id="BKCN01000011">
    <property type="protein sequence ID" value="GER04573.1"/>
    <property type="molecule type" value="Genomic_DNA"/>
</dbReference>
<dbReference type="InterPro" id="IPR033738">
    <property type="entry name" value="AsnB_N"/>
</dbReference>
<dbReference type="InterPro" id="IPR017932">
    <property type="entry name" value="GATase_2_dom"/>
</dbReference>
<keyword evidence="5" id="KW-1133">Transmembrane helix</keyword>
<evidence type="ECO:0000256" key="2">
    <source>
        <dbReference type="ARBA" id="ARBA00005752"/>
    </source>
</evidence>
<dbReference type="Gene3D" id="3.60.20.10">
    <property type="entry name" value="Glutamine Phosphoribosylpyrophosphate, subunit 1, domain 1"/>
    <property type="match status" value="1"/>
</dbReference>
<feature type="domain" description="Glutamine amidotransferase type-2" evidence="6">
    <location>
        <begin position="2"/>
        <end position="179"/>
    </location>
</feature>
<accession>A0A5A7N893</accession>
<name>A0A5A7N893_9PROT</name>
<evidence type="ECO:0000313" key="8">
    <source>
        <dbReference type="Proteomes" id="UP000324996"/>
    </source>
</evidence>
<comment type="pathway">
    <text evidence="1">Amino-acid biosynthesis; L-asparagine biosynthesis; L-asparagine from L-aspartate (L-Gln route): step 1/1.</text>
</comment>
<protein>
    <recommendedName>
        <fullName evidence="3">asparagine synthase (glutamine-hydrolyzing)</fullName>
        <ecNumber evidence="3">6.3.5.4</ecNumber>
    </recommendedName>
</protein>
<reference evidence="7 8" key="1">
    <citation type="submission" date="2019-09" db="EMBL/GenBank/DDBJ databases">
        <title>NBRP : Genome information of microbial organism related human and environment.</title>
        <authorList>
            <person name="Hattori M."/>
            <person name="Oshima K."/>
            <person name="Inaba H."/>
            <person name="Suda W."/>
            <person name="Sakamoto M."/>
            <person name="Iino T."/>
            <person name="Kitahara M."/>
            <person name="Oshida Y."/>
            <person name="Iida T."/>
            <person name="Kudo T."/>
            <person name="Itoh T."/>
            <person name="Ohkuma M."/>
        </authorList>
    </citation>
    <scope>NUCLEOTIDE SEQUENCE [LARGE SCALE GENOMIC DNA]</scope>
    <source>
        <strain evidence="7 8">Q-1</strain>
    </source>
</reference>
<comment type="similarity">
    <text evidence="2">Belongs to the asparagine synthetase family.</text>
</comment>
<gene>
    <name evidence="7" type="ORF">JCM17846_22550</name>
</gene>
<evidence type="ECO:0000256" key="4">
    <source>
        <dbReference type="ARBA" id="ARBA00048741"/>
    </source>
</evidence>
<evidence type="ECO:0000313" key="7">
    <source>
        <dbReference type="EMBL" id="GER04573.1"/>
    </source>
</evidence>
<feature type="transmembrane region" description="Helical" evidence="5">
    <location>
        <begin position="161"/>
        <end position="178"/>
    </location>
</feature>
<dbReference type="Proteomes" id="UP000324996">
    <property type="component" value="Unassembled WGS sequence"/>
</dbReference>
<dbReference type="PROSITE" id="PS51278">
    <property type="entry name" value="GATASE_TYPE_2"/>
    <property type="match status" value="1"/>
</dbReference>
<comment type="catalytic activity">
    <reaction evidence="4">
        <text>L-aspartate + L-glutamine + ATP + H2O = L-asparagine + L-glutamate + AMP + diphosphate + H(+)</text>
        <dbReference type="Rhea" id="RHEA:12228"/>
        <dbReference type="ChEBI" id="CHEBI:15377"/>
        <dbReference type="ChEBI" id="CHEBI:15378"/>
        <dbReference type="ChEBI" id="CHEBI:29985"/>
        <dbReference type="ChEBI" id="CHEBI:29991"/>
        <dbReference type="ChEBI" id="CHEBI:30616"/>
        <dbReference type="ChEBI" id="CHEBI:33019"/>
        <dbReference type="ChEBI" id="CHEBI:58048"/>
        <dbReference type="ChEBI" id="CHEBI:58359"/>
        <dbReference type="ChEBI" id="CHEBI:456215"/>
        <dbReference type="EC" id="6.3.5.4"/>
    </reaction>
</comment>
<evidence type="ECO:0000259" key="6">
    <source>
        <dbReference type="PROSITE" id="PS51278"/>
    </source>
</evidence>
<dbReference type="InterPro" id="IPR051786">
    <property type="entry name" value="ASN_synthetase/amidase"/>
</dbReference>
<evidence type="ECO:0000256" key="5">
    <source>
        <dbReference type="SAM" id="Phobius"/>
    </source>
</evidence>
<dbReference type="SUPFAM" id="SSF56235">
    <property type="entry name" value="N-terminal nucleophile aminohydrolases (Ntn hydrolases)"/>
    <property type="match status" value="1"/>
</dbReference>
<proteinExistence type="inferred from homology"/>
<dbReference type="GO" id="GO:0005829">
    <property type="term" value="C:cytosol"/>
    <property type="evidence" value="ECO:0007669"/>
    <property type="project" value="TreeGrafter"/>
</dbReference>
<evidence type="ECO:0000256" key="3">
    <source>
        <dbReference type="ARBA" id="ARBA00012737"/>
    </source>
</evidence>